<dbReference type="RefSeq" id="XP_007872423.1">
    <property type="nucleotide sequence ID" value="XM_007874232.1"/>
</dbReference>
<sequence length="711" mass="79707">MVRKSSKSKRIRQVDTRTPINKISSVLISAFHPKKKFFAVAMNVLDAHNICIFDVVSGLLKTSFSLDKGLICRSLSWGIEFGYDNKTTLKKRRAEDGDTYSNEKDVLYLCLSNGEIFLFSITLNKIYMKLMGGHTQSVTGFAFSNDFKIGWSCGLDGKIVEWDLLTSKILNTFSFELLDSLTAIIYYNSKIICASHNIYILNLPLLDISQTFNAHITHVDSLLVCSDSNGSICCFSASKEDRFINMFLLNVEKNDVSVLVTEDNVKTLSFSTFFDMTILAVLTTSGIVNIFHDLFDKSFIGIFKQKKSLIRQPISKIIAFDESTSTQIEIVDIGIKDDNIIIVLVNGVTFIFETVSYLDNDKNFKQGEIHVFLKKSDFLKIHVNGVSKPNIKSYNESNAAVIDGDDMRNLDDDETSQSSEDIQSEKDVSKAINELSLAEKLEELEMKSSKPPEISVEVPSAKSLISLLMQALQVNDKTLLESCLNCQDSETVMATIKRLESPLAVLLLERIAERLSKRPSRASSLSIWIRWTIIIHGGYLVTLPNLMKTLSTLQLTLLRRASALPRLLALHGRLDMINAQIKLRKEYEPQNEESESGIEYVEGEDDSDEDMLAIDDTMHVKTLNNNNDNDGNIYEIDGSDYDTIDDNSLKNSNSPIDELLTEEVSDELSSNEISGDEIGEDEIEDEAGDDDLEVFGSASDSDYETIIEKKT</sequence>
<dbReference type="OMA" id="CEHAVNP"/>
<dbReference type="EMBL" id="AFWA02000001">
    <property type="protein sequence ID" value="EMR11522.1"/>
    <property type="molecule type" value="Genomic_DNA"/>
</dbReference>
<evidence type="ECO:0000313" key="7">
    <source>
        <dbReference type="EMBL" id="EMR11522.1"/>
    </source>
</evidence>
<dbReference type="InterPro" id="IPR001680">
    <property type="entry name" value="WD40_rpt"/>
</dbReference>
<evidence type="ECO:0000256" key="2">
    <source>
        <dbReference type="ARBA" id="ARBA00023242"/>
    </source>
</evidence>
<evidence type="ECO:0000256" key="3">
    <source>
        <dbReference type="ARBA" id="ARBA00038335"/>
    </source>
</evidence>
<dbReference type="SUPFAM" id="SSF50978">
    <property type="entry name" value="WD40 repeat-like"/>
    <property type="match status" value="1"/>
</dbReference>
<dbReference type="GO" id="GO:0032040">
    <property type="term" value="C:small-subunit processome"/>
    <property type="evidence" value="ECO:0007669"/>
    <property type="project" value="UniProtKB-ARBA"/>
</dbReference>
<dbReference type="HOGENOM" id="CLU_023936_0_0_1"/>
<dbReference type="Proteomes" id="UP000011958">
    <property type="component" value="Unassembled WGS sequence"/>
</dbReference>
<reference evidence="8" key="1">
    <citation type="journal article" date="2016" name="Nat. Commun.">
        <title>Genome analysis of three Pneumocystis species reveals adaptation mechanisms to life exclusively in mammalian hosts.</title>
        <authorList>
            <person name="Ma L."/>
            <person name="Chen Z."/>
            <person name="Huang D.W."/>
            <person name="Kutty G."/>
            <person name="Ishihara M."/>
            <person name="Wang H."/>
            <person name="Abouelleil A."/>
            <person name="Bishop L."/>
            <person name="Davey E."/>
            <person name="Deng R."/>
            <person name="Deng X."/>
            <person name="Fan L."/>
            <person name="Fantoni G."/>
            <person name="Fitzgerald M."/>
            <person name="Gogineni E."/>
            <person name="Goldberg J.M."/>
            <person name="Handley G."/>
            <person name="Hu X."/>
            <person name="Huber C."/>
            <person name="Jiao X."/>
            <person name="Jones K."/>
            <person name="Levin J.Z."/>
            <person name="Liu Y."/>
            <person name="Macdonald P."/>
            <person name="Melnikov A."/>
            <person name="Raley C."/>
            <person name="Sassi M."/>
            <person name="Sherman B.T."/>
            <person name="Song X."/>
            <person name="Sykes S."/>
            <person name="Tran B."/>
            <person name="Walsh L."/>
            <person name="Xia Y."/>
            <person name="Yang J."/>
            <person name="Young S."/>
            <person name="Zeng Q."/>
            <person name="Zheng X."/>
            <person name="Stephens R."/>
            <person name="Nusbaum C."/>
            <person name="Birren B.W."/>
            <person name="Azadi P."/>
            <person name="Lempicki R.A."/>
            <person name="Cuomo C.A."/>
            <person name="Kovacs J.A."/>
        </authorList>
    </citation>
    <scope>NUCLEOTIDE SEQUENCE [LARGE SCALE GENOMIC DNA]</scope>
    <source>
        <strain evidence="8">B123</strain>
    </source>
</reference>
<proteinExistence type="inferred from homology"/>
<comment type="similarity">
    <text evidence="3">Belongs to the UTP5 family.</text>
</comment>
<evidence type="ECO:0000256" key="1">
    <source>
        <dbReference type="ARBA" id="ARBA00004123"/>
    </source>
</evidence>
<dbReference type="STRING" id="1069680.M7NW39"/>
<keyword evidence="4" id="KW-0853">WD repeat</keyword>
<organism evidence="7 8">
    <name type="scientific">Pneumocystis murina (strain B123)</name>
    <name type="common">Mouse pneumocystis pneumonia agent</name>
    <name type="synonym">Pneumocystis carinii f. sp. muris</name>
    <dbReference type="NCBI Taxonomy" id="1069680"/>
    <lineage>
        <taxon>Eukaryota</taxon>
        <taxon>Fungi</taxon>
        <taxon>Dikarya</taxon>
        <taxon>Ascomycota</taxon>
        <taxon>Taphrinomycotina</taxon>
        <taxon>Pneumocystomycetes</taxon>
        <taxon>Pneumocystaceae</taxon>
        <taxon>Pneumocystis</taxon>
    </lineage>
</organism>
<evidence type="ECO:0000256" key="5">
    <source>
        <dbReference type="SAM" id="MobiDB-lite"/>
    </source>
</evidence>
<dbReference type="PROSITE" id="PS50082">
    <property type="entry name" value="WD_REPEATS_2"/>
    <property type="match status" value="1"/>
</dbReference>
<dbReference type="VEuPathDB" id="FungiDB:PNEG_00533"/>
<dbReference type="InterPro" id="IPR036322">
    <property type="entry name" value="WD40_repeat_dom_sf"/>
</dbReference>
<evidence type="ECO:0000313" key="8">
    <source>
        <dbReference type="Proteomes" id="UP000011958"/>
    </source>
</evidence>
<dbReference type="InterPro" id="IPR052414">
    <property type="entry name" value="U3_snoRNA-assoc_WDR"/>
</dbReference>
<feature type="domain" description="Small-subunit processome Utp12" evidence="6">
    <location>
        <begin position="475"/>
        <end position="578"/>
    </location>
</feature>
<dbReference type="Pfam" id="PF04003">
    <property type="entry name" value="Utp12"/>
    <property type="match status" value="1"/>
</dbReference>
<evidence type="ECO:0000256" key="4">
    <source>
        <dbReference type="PROSITE-ProRule" id="PRU00221"/>
    </source>
</evidence>
<dbReference type="Gene3D" id="2.130.10.10">
    <property type="entry name" value="YVTN repeat-like/Quinoprotein amine dehydrogenase"/>
    <property type="match status" value="1"/>
</dbReference>
<dbReference type="GeneID" id="19894231"/>
<dbReference type="eggNOG" id="KOG4547">
    <property type="taxonomic scope" value="Eukaryota"/>
</dbReference>
<dbReference type="PANTHER" id="PTHR44267">
    <property type="entry name" value="WD REPEAT-CONTAINING PROTEIN 43"/>
    <property type="match status" value="1"/>
</dbReference>
<evidence type="ECO:0000259" key="6">
    <source>
        <dbReference type="Pfam" id="PF04003"/>
    </source>
</evidence>
<feature type="compositionally biased region" description="Acidic residues" evidence="5">
    <location>
        <begin position="674"/>
        <end position="693"/>
    </location>
</feature>
<gene>
    <name evidence="7" type="ORF">PNEG_00533</name>
</gene>
<feature type="region of interest" description="Disordered" evidence="5">
    <location>
        <begin position="661"/>
        <end position="711"/>
    </location>
</feature>
<dbReference type="InterPro" id="IPR007148">
    <property type="entry name" value="SSU_processome_Utp12"/>
</dbReference>
<dbReference type="GO" id="GO:0000462">
    <property type="term" value="P:maturation of SSU-rRNA from tricistronic rRNA transcript (SSU-rRNA, 5.8S rRNA, LSU-rRNA)"/>
    <property type="evidence" value="ECO:0007669"/>
    <property type="project" value="TreeGrafter"/>
</dbReference>
<name>M7NW39_PNEMU</name>
<dbReference type="InterPro" id="IPR015943">
    <property type="entry name" value="WD40/YVTN_repeat-like_dom_sf"/>
</dbReference>
<feature type="repeat" description="WD" evidence="4">
    <location>
        <begin position="131"/>
        <end position="172"/>
    </location>
</feature>
<keyword evidence="8" id="KW-1185">Reference proteome</keyword>
<feature type="region of interest" description="Disordered" evidence="5">
    <location>
        <begin position="403"/>
        <end position="426"/>
    </location>
</feature>
<comment type="subcellular location">
    <subcellularLocation>
        <location evidence="1">Nucleus</location>
    </subcellularLocation>
</comment>
<dbReference type="AlphaFoldDB" id="M7NW39"/>
<protein>
    <recommendedName>
        <fullName evidence="6">Small-subunit processome Utp12 domain-containing protein</fullName>
    </recommendedName>
</protein>
<dbReference type="PANTHER" id="PTHR44267:SF1">
    <property type="entry name" value="WD REPEAT-CONTAINING PROTEIN 43"/>
    <property type="match status" value="1"/>
</dbReference>
<keyword evidence="2" id="KW-0539">Nucleus</keyword>
<dbReference type="OrthoDB" id="30195at2759"/>
<comment type="caution">
    <text evidence="7">The sequence shown here is derived from an EMBL/GenBank/DDBJ whole genome shotgun (WGS) entry which is preliminary data.</text>
</comment>
<accession>M7NW39</accession>